<dbReference type="OrthoDB" id="2333987at2759"/>
<reference evidence="1" key="1">
    <citation type="submission" date="2021-06" db="EMBL/GenBank/DDBJ databases">
        <authorList>
            <person name="Kallberg Y."/>
            <person name="Tangrot J."/>
            <person name="Rosling A."/>
        </authorList>
    </citation>
    <scope>NUCLEOTIDE SEQUENCE</scope>
    <source>
        <strain evidence="1">AZ414A</strain>
    </source>
</reference>
<dbReference type="Gene3D" id="3.80.10.10">
    <property type="entry name" value="Ribonuclease Inhibitor"/>
    <property type="match status" value="1"/>
</dbReference>
<proteinExistence type="predicted"/>
<dbReference type="EMBL" id="CAJVPK010000457">
    <property type="protein sequence ID" value="CAG8513084.1"/>
    <property type="molecule type" value="Genomic_DNA"/>
</dbReference>
<keyword evidence="2" id="KW-1185">Reference proteome</keyword>
<dbReference type="Proteomes" id="UP000789706">
    <property type="component" value="Unassembled WGS sequence"/>
</dbReference>
<organism evidence="1 2">
    <name type="scientific">Diversispora eburnea</name>
    <dbReference type="NCBI Taxonomy" id="1213867"/>
    <lineage>
        <taxon>Eukaryota</taxon>
        <taxon>Fungi</taxon>
        <taxon>Fungi incertae sedis</taxon>
        <taxon>Mucoromycota</taxon>
        <taxon>Glomeromycotina</taxon>
        <taxon>Glomeromycetes</taxon>
        <taxon>Diversisporales</taxon>
        <taxon>Diversisporaceae</taxon>
        <taxon>Diversispora</taxon>
    </lineage>
</organism>
<dbReference type="InterPro" id="IPR032675">
    <property type="entry name" value="LRR_dom_sf"/>
</dbReference>
<dbReference type="SUPFAM" id="SSF52047">
    <property type="entry name" value="RNI-like"/>
    <property type="match status" value="1"/>
</dbReference>
<gene>
    <name evidence="1" type="ORF">DEBURN_LOCUS5277</name>
</gene>
<protein>
    <submittedName>
        <fullName evidence="1">6414_t:CDS:1</fullName>
    </submittedName>
</protein>
<accession>A0A9N9F6W9</accession>
<sequence>MANKIPTEILIKILNNNVQSSRSTQDLHSSLLVNRFWCRVTAPILWGLPLDQEFRWMGYKKLKKKALCIRAYISCLDTQSRTLLTQNGFDLSSSPPQATFDYPSFIHKVRIDNLSYFISIYSQQIFSSDQDIDKNNKSKKPIIVTKSRILFREICELITNRCTFLNSFQMTKIAFKNFLNDDLICSILKSPKVFKKLETFVSSTLNDELIGTLYGSLALICDNILNMDLEFKSESQVLLLENLISVQKQLENLSITDYCYKINCNSLLSVIFSQKETLKSLRLKFVRFYDFEKKLLPIGRFTSLKELYIENCYGLNQLDCLFFAPSFNQLSIFHYFHTNYQLNGDAHKFIAKILETANTNLKNICLDIDHSIPFDVLSVILNCCTKVTELTLLNLNIIQAIAIFHNKFNELRSLSFGYEKELDAEELLCQIGEKVPESLETIEIRMGAFSAESLEKLFKGWCRKGGGRNKRIIVKRTIQAHRYRFTLSDEHWKVIEKYGVQIDIE</sequence>
<comment type="caution">
    <text evidence="1">The sequence shown here is derived from an EMBL/GenBank/DDBJ whole genome shotgun (WGS) entry which is preliminary data.</text>
</comment>
<dbReference type="AlphaFoldDB" id="A0A9N9F6W9"/>
<evidence type="ECO:0000313" key="1">
    <source>
        <dbReference type="EMBL" id="CAG8513084.1"/>
    </source>
</evidence>
<name>A0A9N9F6W9_9GLOM</name>
<evidence type="ECO:0000313" key="2">
    <source>
        <dbReference type="Proteomes" id="UP000789706"/>
    </source>
</evidence>